<name>A0A8I0AK79_9FIRM</name>
<gene>
    <name evidence="4" type="ORF">H8S54_12150</name>
</gene>
<evidence type="ECO:0000313" key="4">
    <source>
        <dbReference type="EMBL" id="MBC5651839.1"/>
    </source>
</evidence>
<dbReference type="GO" id="GO:0019305">
    <property type="term" value="P:dTDP-rhamnose biosynthetic process"/>
    <property type="evidence" value="ECO:0007669"/>
    <property type="project" value="UniProtKB-UniPathway"/>
</dbReference>
<dbReference type="UniPathway" id="UPA00124"/>
<dbReference type="Gene3D" id="3.40.50.720">
    <property type="entry name" value="NAD(P)-binding Rossmann-like Domain"/>
    <property type="match status" value="1"/>
</dbReference>
<dbReference type="GO" id="GO:0008831">
    <property type="term" value="F:dTDP-4-dehydrorhamnose reductase activity"/>
    <property type="evidence" value="ECO:0007669"/>
    <property type="project" value="UniProtKB-EC"/>
</dbReference>
<evidence type="ECO:0000256" key="2">
    <source>
        <dbReference type="RuleBase" id="RU364082"/>
    </source>
</evidence>
<feature type="domain" description="RmlD-like substrate binding" evidence="3">
    <location>
        <begin position="1"/>
        <end position="219"/>
    </location>
</feature>
<dbReference type="SUPFAM" id="SSF51735">
    <property type="entry name" value="NAD(P)-binding Rossmann-fold domains"/>
    <property type="match status" value="1"/>
</dbReference>
<dbReference type="Pfam" id="PF04321">
    <property type="entry name" value="RmlD_sub_bind"/>
    <property type="match status" value="1"/>
</dbReference>
<protein>
    <recommendedName>
        <fullName evidence="2">dTDP-4-dehydrorhamnose reductase</fullName>
        <ecNumber evidence="2">1.1.1.133</ecNumber>
    </recommendedName>
</protein>
<comment type="caution">
    <text evidence="4">The sequence shown here is derived from an EMBL/GenBank/DDBJ whole genome shotgun (WGS) entry which is preliminary data.</text>
</comment>
<dbReference type="InterPro" id="IPR036291">
    <property type="entry name" value="NAD(P)-bd_dom_sf"/>
</dbReference>
<evidence type="ECO:0000256" key="1">
    <source>
        <dbReference type="ARBA" id="ARBA00010944"/>
    </source>
</evidence>
<comment type="similarity">
    <text evidence="1 2">Belongs to the dTDP-4-dehydrorhamnose reductase family.</text>
</comment>
<keyword evidence="5" id="KW-1185">Reference proteome</keyword>
<dbReference type="PANTHER" id="PTHR10491">
    <property type="entry name" value="DTDP-4-DEHYDRORHAMNOSE REDUCTASE"/>
    <property type="match status" value="1"/>
</dbReference>
<dbReference type="PANTHER" id="PTHR10491:SF4">
    <property type="entry name" value="METHIONINE ADENOSYLTRANSFERASE 2 SUBUNIT BETA"/>
    <property type="match status" value="1"/>
</dbReference>
<dbReference type="Proteomes" id="UP000652847">
    <property type="component" value="Unassembled WGS sequence"/>
</dbReference>
<comment type="function">
    <text evidence="2">Catalyzes the reduction of dTDP-6-deoxy-L-lyxo-4-hexulose to yield dTDP-L-rhamnose.</text>
</comment>
<organism evidence="4 5">
    <name type="scientific">Blautia segnis</name>
    <dbReference type="NCBI Taxonomy" id="2763030"/>
    <lineage>
        <taxon>Bacteria</taxon>
        <taxon>Bacillati</taxon>
        <taxon>Bacillota</taxon>
        <taxon>Clostridia</taxon>
        <taxon>Lachnospirales</taxon>
        <taxon>Lachnospiraceae</taxon>
        <taxon>Blautia</taxon>
    </lineage>
</organism>
<evidence type="ECO:0000313" key="5">
    <source>
        <dbReference type="Proteomes" id="UP000652847"/>
    </source>
</evidence>
<evidence type="ECO:0000259" key="3">
    <source>
        <dbReference type="Pfam" id="PF04321"/>
    </source>
</evidence>
<sequence length="274" mass="31148">MKLLITGTTGFVGHKIMESYAQAAAAPSLRNATQERIKRMVEESEADVVIHTAAISDIGTCQKNPEASYFANVQIPVYLAHACKDRKLICFSSDQVYSACEENGPYIEDVVKPGNIYAEHKLEMEQRVLDLVPSAVMLRAEWMYDYVSKKPNYFLNMIHAKQQAAFSTRQFRGITYLKEVVENMDHVMALPGGAYNFGSETTQSMYEITEQFLDLLGNQVAVQDAPPRHNLWMNCEKARKYGVEFSDVFDGLKRCLRDYERTNKTLREGNSNEK</sequence>
<accession>A0A8I0AK79</accession>
<dbReference type="EC" id="1.1.1.133" evidence="2"/>
<keyword evidence="2" id="KW-0560">Oxidoreductase</keyword>
<dbReference type="EMBL" id="JACOOT010000029">
    <property type="protein sequence ID" value="MBC5651839.1"/>
    <property type="molecule type" value="Genomic_DNA"/>
</dbReference>
<dbReference type="InterPro" id="IPR029903">
    <property type="entry name" value="RmlD-like-bd"/>
</dbReference>
<reference evidence="4 5" key="1">
    <citation type="submission" date="2020-08" db="EMBL/GenBank/DDBJ databases">
        <title>Genome public.</title>
        <authorList>
            <person name="Liu C."/>
            <person name="Sun Q."/>
        </authorList>
    </citation>
    <scope>NUCLEOTIDE SEQUENCE [LARGE SCALE GENOMIC DNA]</scope>
    <source>
        <strain evidence="4 5">BX17</strain>
    </source>
</reference>
<dbReference type="AlphaFoldDB" id="A0A8I0AK79"/>
<keyword evidence="2" id="KW-0521">NADP</keyword>
<proteinExistence type="inferred from homology"/>
<comment type="pathway">
    <text evidence="2">Carbohydrate biosynthesis; dTDP-L-rhamnose biosynthesis.</text>
</comment>
<dbReference type="InterPro" id="IPR005913">
    <property type="entry name" value="dTDP_dehydrorham_reduct"/>
</dbReference>